<gene>
    <name evidence="5" type="ORF">ILEXP_LOCUS15598</name>
</gene>
<dbReference type="Proteomes" id="UP001642360">
    <property type="component" value="Unassembled WGS sequence"/>
</dbReference>
<sequence>ESQVPTVKVVPLQRKVCLDSGFFYVIDHGISEEFMDEVFSQSKRFFDLPIKEKMKLLRNTKYRGYTPVLHEHLDPINQVHGDYKEVYEIGVEAPENDSNVEKPFYGPNVWLSTGVISDSTMGLYGAGAHSDYGLITLLATDDVGL</sequence>
<keyword evidence="3" id="KW-0408">Iron</keyword>
<dbReference type="InterPro" id="IPR026992">
    <property type="entry name" value="DIOX_N"/>
</dbReference>
<feature type="non-terminal residue" evidence="5">
    <location>
        <position position="1"/>
    </location>
</feature>
<evidence type="ECO:0000259" key="4">
    <source>
        <dbReference type="Pfam" id="PF14226"/>
    </source>
</evidence>
<reference evidence="5 6" key="1">
    <citation type="submission" date="2024-02" db="EMBL/GenBank/DDBJ databases">
        <authorList>
            <person name="Vignale AGUSTIN F."/>
            <person name="Sosa J E."/>
            <person name="Modenutti C."/>
        </authorList>
    </citation>
    <scope>NUCLEOTIDE SEQUENCE [LARGE SCALE GENOMIC DNA]</scope>
</reference>
<evidence type="ECO:0000256" key="1">
    <source>
        <dbReference type="ARBA" id="ARBA00022723"/>
    </source>
</evidence>
<keyword evidence="1" id="KW-0479">Metal-binding</keyword>
<evidence type="ECO:0000313" key="6">
    <source>
        <dbReference type="Proteomes" id="UP001642360"/>
    </source>
</evidence>
<keyword evidence="6" id="KW-1185">Reference proteome</keyword>
<name>A0ABC8RRP8_9AQUA</name>
<dbReference type="AlphaFoldDB" id="A0ABC8RRP8"/>
<protein>
    <recommendedName>
        <fullName evidence="4">Non-haem dioxygenase N-terminal domain-containing protein</fullName>
    </recommendedName>
</protein>
<dbReference type="PANTHER" id="PTHR10209">
    <property type="entry name" value="OXIDOREDUCTASE, 2OG-FE II OXYGENASE FAMILY PROTEIN"/>
    <property type="match status" value="1"/>
</dbReference>
<organism evidence="5 6">
    <name type="scientific">Ilex paraguariensis</name>
    <name type="common">yerba mate</name>
    <dbReference type="NCBI Taxonomy" id="185542"/>
    <lineage>
        <taxon>Eukaryota</taxon>
        <taxon>Viridiplantae</taxon>
        <taxon>Streptophyta</taxon>
        <taxon>Embryophyta</taxon>
        <taxon>Tracheophyta</taxon>
        <taxon>Spermatophyta</taxon>
        <taxon>Magnoliopsida</taxon>
        <taxon>eudicotyledons</taxon>
        <taxon>Gunneridae</taxon>
        <taxon>Pentapetalae</taxon>
        <taxon>asterids</taxon>
        <taxon>campanulids</taxon>
        <taxon>Aquifoliales</taxon>
        <taxon>Aquifoliaceae</taxon>
        <taxon>Ilex</taxon>
    </lineage>
</organism>
<feature type="domain" description="Non-haem dioxygenase N-terminal" evidence="4">
    <location>
        <begin position="14"/>
        <end position="112"/>
    </location>
</feature>
<comment type="caution">
    <text evidence="5">The sequence shown here is derived from an EMBL/GenBank/DDBJ whole genome shotgun (WGS) entry which is preliminary data.</text>
</comment>
<dbReference type="GO" id="GO:0046872">
    <property type="term" value="F:metal ion binding"/>
    <property type="evidence" value="ECO:0007669"/>
    <property type="project" value="UniProtKB-KW"/>
</dbReference>
<accession>A0ABC8RRP8</accession>
<proteinExistence type="predicted"/>
<dbReference type="PANTHER" id="PTHR10209:SF867">
    <property type="entry name" value="2-OXOGLUTARATE (2OG) AND FE(II)-DEPENDENT OXYGENASE SUPERFAMILY PROTEIN"/>
    <property type="match status" value="1"/>
</dbReference>
<keyword evidence="2" id="KW-0560">Oxidoreductase</keyword>
<dbReference type="EMBL" id="CAUOFW020001720">
    <property type="protein sequence ID" value="CAK9147681.1"/>
    <property type="molecule type" value="Genomic_DNA"/>
</dbReference>
<evidence type="ECO:0000256" key="3">
    <source>
        <dbReference type="ARBA" id="ARBA00023004"/>
    </source>
</evidence>
<dbReference type="SUPFAM" id="SSF51197">
    <property type="entry name" value="Clavaminate synthase-like"/>
    <property type="match status" value="1"/>
</dbReference>
<evidence type="ECO:0000313" key="5">
    <source>
        <dbReference type="EMBL" id="CAK9147681.1"/>
    </source>
</evidence>
<dbReference type="GO" id="GO:0016491">
    <property type="term" value="F:oxidoreductase activity"/>
    <property type="evidence" value="ECO:0007669"/>
    <property type="project" value="UniProtKB-KW"/>
</dbReference>
<dbReference type="Pfam" id="PF14226">
    <property type="entry name" value="DIOX_N"/>
    <property type="match status" value="1"/>
</dbReference>
<evidence type="ECO:0000256" key="2">
    <source>
        <dbReference type="ARBA" id="ARBA00023002"/>
    </source>
</evidence>
<dbReference type="Gene3D" id="2.60.120.330">
    <property type="entry name" value="B-lactam Antibiotic, Isopenicillin N Synthase, Chain"/>
    <property type="match status" value="1"/>
</dbReference>
<dbReference type="InterPro" id="IPR027443">
    <property type="entry name" value="IPNS-like_sf"/>
</dbReference>